<feature type="non-terminal residue" evidence="2">
    <location>
        <position position="149"/>
    </location>
</feature>
<comment type="caution">
    <text evidence="2">The sequence shown here is derived from an EMBL/GenBank/DDBJ whole genome shotgun (WGS) entry which is preliminary data.</text>
</comment>
<dbReference type="EMBL" id="BARV01013422">
    <property type="protein sequence ID" value="GAI22411.1"/>
    <property type="molecule type" value="Genomic_DNA"/>
</dbReference>
<evidence type="ECO:0000313" key="2">
    <source>
        <dbReference type="EMBL" id="GAI22411.1"/>
    </source>
</evidence>
<dbReference type="InterPro" id="IPR004154">
    <property type="entry name" value="Anticodon-bd"/>
</dbReference>
<reference evidence="2" key="1">
    <citation type="journal article" date="2014" name="Front. Microbiol.">
        <title>High frequency of phylogenetically diverse reductive dehalogenase-homologous genes in deep subseafloor sedimentary metagenomes.</title>
        <authorList>
            <person name="Kawai M."/>
            <person name="Futagami T."/>
            <person name="Toyoda A."/>
            <person name="Takaki Y."/>
            <person name="Nishi S."/>
            <person name="Hori S."/>
            <person name="Arai W."/>
            <person name="Tsubouchi T."/>
            <person name="Morono Y."/>
            <person name="Uchiyama I."/>
            <person name="Ito T."/>
            <person name="Fujiyama A."/>
            <person name="Inagaki F."/>
            <person name="Takami H."/>
        </authorList>
    </citation>
    <scope>NUCLEOTIDE SEQUENCE</scope>
    <source>
        <strain evidence="2">Expedition CK06-06</strain>
    </source>
</reference>
<accession>X1MWL3</accession>
<dbReference type="AlphaFoldDB" id="X1MWL3"/>
<name>X1MWL3_9ZZZZ</name>
<feature type="non-terminal residue" evidence="2">
    <location>
        <position position="1"/>
    </location>
</feature>
<protein>
    <recommendedName>
        <fullName evidence="1">Anticodon-binding domain-containing protein</fullName>
    </recommendedName>
</protein>
<gene>
    <name evidence="2" type="ORF">S06H3_24244</name>
</gene>
<proteinExistence type="predicted"/>
<dbReference type="Gene3D" id="3.40.50.800">
    <property type="entry name" value="Anticodon-binding domain"/>
    <property type="match status" value="1"/>
</dbReference>
<feature type="domain" description="Anticodon-binding" evidence="1">
    <location>
        <begin position="26"/>
        <end position="88"/>
    </location>
</feature>
<organism evidence="2">
    <name type="scientific">marine sediment metagenome</name>
    <dbReference type="NCBI Taxonomy" id="412755"/>
    <lineage>
        <taxon>unclassified sequences</taxon>
        <taxon>metagenomes</taxon>
        <taxon>ecological metagenomes</taxon>
    </lineage>
</organism>
<evidence type="ECO:0000259" key="1">
    <source>
        <dbReference type="Pfam" id="PF03129"/>
    </source>
</evidence>
<dbReference type="Pfam" id="PF03129">
    <property type="entry name" value="HGTP_anticodon"/>
    <property type="match status" value="1"/>
</dbReference>
<dbReference type="SUPFAM" id="SSF52954">
    <property type="entry name" value="Class II aaRS ABD-related"/>
    <property type="match status" value="1"/>
</dbReference>
<sequence>AAGIERIILNLKRQKIAIPALSKPTAFIAYLGERAKIRAIKLASELRQGGITVIATAGDRSLKGQLRQANSLGASYAIIIGEREVETQPFKFLVQKLLSSLYTLTSLLPFEPLPHLPTGVRSFNIAKLGVKPIQTGPLLPFGGDDFHHI</sequence>
<dbReference type="InterPro" id="IPR036621">
    <property type="entry name" value="Anticodon-bd_dom_sf"/>
</dbReference>